<proteinExistence type="predicted"/>
<reference evidence="1" key="1">
    <citation type="journal article" date="2014" name="Int. J. Syst. Evol. Microbiol.">
        <title>Complete genome sequence of Corynebacterium casei LMG S-19264T (=DSM 44701T), isolated from a smear-ripened cheese.</title>
        <authorList>
            <consortium name="US DOE Joint Genome Institute (JGI-PGF)"/>
            <person name="Walter F."/>
            <person name="Albersmeier A."/>
            <person name="Kalinowski J."/>
            <person name="Ruckert C."/>
        </authorList>
    </citation>
    <scope>NUCLEOTIDE SEQUENCE</scope>
    <source>
        <strain evidence="1">JCM 3093</strain>
    </source>
</reference>
<evidence type="ECO:0000313" key="1">
    <source>
        <dbReference type="EMBL" id="GGK59876.1"/>
    </source>
</evidence>
<sequence>MKNTPPPAYPMRPLIDVIGLPSPELARRLVTLLGLAEASTPESSIGDPHAA</sequence>
<comment type="caution">
    <text evidence="1">The sequence shown here is derived from an EMBL/GenBank/DDBJ whole genome shotgun (WGS) entry which is preliminary data.</text>
</comment>
<protein>
    <submittedName>
        <fullName evidence="1">Uncharacterized protein</fullName>
    </submittedName>
</protein>
<name>A0AA37F3P6_9ACTN</name>
<gene>
    <name evidence="1" type="ORF">GCM10010126_19280</name>
</gene>
<evidence type="ECO:0000313" key="2">
    <source>
        <dbReference type="Proteomes" id="UP000627984"/>
    </source>
</evidence>
<accession>A0AA37F3P6</accession>
<dbReference type="EMBL" id="BMQD01000005">
    <property type="protein sequence ID" value="GGK59876.1"/>
    <property type="molecule type" value="Genomic_DNA"/>
</dbReference>
<reference evidence="1" key="2">
    <citation type="submission" date="2022-09" db="EMBL/GenBank/DDBJ databases">
        <authorList>
            <person name="Sun Q."/>
            <person name="Ohkuma M."/>
        </authorList>
    </citation>
    <scope>NUCLEOTIDE SEQUENCE</scope>
    <source>
        <strain evidence="1">JCM 3093</strain>
    </source>
</reference>
<dbReference type="AlphaFoldDB" id="A0AA37F3P6"/>
<dbReference type="Proteomes" id="UP000627984">
    <property type="component" value="Unassembled WGS sequence"/>
</dbReference>
<organism evidence="1 2">
    <name type="scientific">Planomonospora parontospora</name>
    <dbReference type="NCBI Taxonomy" id="58119"/>
    <lineage>
        <taxon>Bacteria</taxon>
        <taxon>Bacillati</taxon>
        <taxon>Actinomycetota</taxon>
        <taxon>Actinomycetes</taxon>
        <taxon>Streptosporangiales</taxon>
        <taxon>Streptosporangiaceae</taxon>
        <taxon>Planomonospora</taxon>
    </lineage>
</organism>